<comment type="caution">
    <text evidence="1">The sequence shown here is derived from an EMBL/GenBank/DDBJ whole genome shotgun (WGS) entry which is preliminary data.</text>
</comment>
<organism evidence="1 2">
    <name type="scientific">Macroventuria anomochaeta</name>
    <dbReference type="NCBI Taxonomy" id="301207"/>
    <lineage>
        <taxon>Eukaryota</taxon>
        <taxon>Fungi</taxon>
        <taxon>Dikarya</taxon>
        <taxon>Ascomycota</taxon>
        <taxon>Pezizomycotina</taxon>
        <taxon>Dothideomycetes</taxon>
        <taxon>Pleosporomycetidae</taxon>
        <taxon>Pleosporales</taxon>
        <taxon>Pleosporineae</taxon>
        <taxon>Didymellaceae</taxon>
        <taxon>Macroventuria</taxon>
    </lineage>
</organism>
<name>A0ACB6RTR2_9PLEO</name>
<dbReference type="EMBL" id="MU006726">
    <property type="protein sequence ID" value="KAF2625400.1"/>
    <property type="molecule type" value="Genomic_DNA"/>
</dbReference>
<keyword evidence="2" id="KW-1185">Reference proteome</keyword>
<reference evidence="1" key="1">
    <citation type="journal article" date="2020" name="Stud. Mycol.">
        <title>101 Dothideomycetes genomes: a test case for predicting lifestyles and emergence of pathogens.</title>
        <authorList>
            <person name="Haridas S."/>
            <person name="Albert R."/>
            <person name="Binder M."/>
            <person name="Bloem J."/>
            <person name="Labutti K."/>
            <person name="Salamov A."/>
            <person name="Andreopoulos B."/>
            <person name="Baker S."/>
            <person name="Barry K."/>
            <person name="Bills G."/>
            <person name="Bluhm B."/>
            <person name="Cannon C."/>
            <person name="Castanera R."/>
            <person name="Culley D."/>
            <person name="Daum C."/>
            <person name="Ezra D."/>
            <person name="Gonzalez J."/>
            <person name="Henrissat B."/>
            <person name="Kuo A."/>
            <person name="Liang C."/>
            <person name="Lipzen A."/>
            <person name="Lutzoni F."/>
            <person name="Magnuson J."/>
            <person name="Mondo S."/>
            <person name="Nolan M."/>
            <person name="Ohm R."/>
            <person name="Pangilinan J."/>
            <person name="Park H.-J."/>
            <person name="Ramirez L."/>
            <person name="Alfaro M."/>
            <person name="Sun H."/>
            <person name="Tritt A."/>
            <person name="Yoshinaga Y."/>
            <person name="Zwiers L.-H."/>
            <person name="Turgeon B."/>
            <person name="Goodwin S."/>
            <person name="Spatafora J."/>
            <person name="Crous P."/>
            <person name="Grigoriev I."/>
        </authorList>
    </citation>
    <scope>NUCLEOTIDE SEQUENCE</scope>
    <source>
        <strain evidence="1">CBS 525.71</strain>
    </source>
</reference>
<dbReference type="Proteomes" id="UP000799754">
    <property type="component" value="Unassembled WGS sequence"/>
</dbReference>
<gene>
    <name evidence="1" type="ORF">BU25DRAFT_412837</name>
</gene>
<proteinExistence type="predicted"/>
<accession>A0ACB6RTR2</accession>
<evidence type="ECO:0000313" key="1">
    <source>
        <dbReference type="EMBL" id="KAF2625400.1"/>
    </source>
</evidence>
<sequence length="216" mass="23472">MATTRLRKTFHYPDSSDDEDTVEAGLDAQDQETLLSTLQTRDTSSTRIYTLLLLIFPASITLLTLPGLFSISTFLPSLLALASLAASAYTLYFLPLPPRSAGIIVDGQIASAGKGKGRAIGGYGLNTSTSSARQGERKDVPWLSDEVQELLAQYIVPANGVVCGLLVLLELIQGREWREGMMIGGGYLPGLVLTVVLWARRELRVVDMSELQQLRS</sequence>
<evidence type="ECO:0000313" key="2">
    <source>
        <dbReference type="Proteomes" id="UP000799754"/>
    </source>
</evidence>
<protein>
    <submittedName>
        <fullName evidence="1">Uncharacterized protein</fullName>
    </submittedName>
</protein>